<keyword evidence="1" id="KW-0812">Transmembrane</keyword>
<sequence>MRQVKRWILQIGICFTLLLSLGVYSMSNVHAVNEGITITDNTTGLSEAKYQVTFVVDSTKLGENVENIQLQGGFQFIKSSEAPWYQENGASNDGIRWYSAYEYEQGMYPTGGCGNTERTEFNYNGNYILYDMVKDENLYSVTLPLPATEYFYGYFVTYSDGSAVVVQDPVNPSKKNEINNHDATWSYFYVGNSSDALAGQSYIYPRNDNMGSYQYDTYIAYDGTENCLGIYLPNGYSLGNNYKTIYLAHGNEGNETEWCQLGSAGNIVDNLIAEGELADSIIVTLNNSHFSGTGFDIKSNVILAQDVVNNVIPFIEKNYKVSTDPKDRAYAGLSAGGVAASTVMEIAPDSFGYFGIISAAVQIDDEVFTDELISKLQTKKIYLSAGTVDFGLINSFFKASILDFMLPKLDAENIDYTFEIQNGGHDWNTWRGAFTTFAKDILWNQENIEYCITDGANKNIKQGEELKIKTDIPSSLFKMLIIDDQEIDRSKYTVSGDLITIILPKELISTLTIGEHILVIIANEGQAATMFNITADTNVLDIVENDQITKQSSHTVVLAPKTDDPSLFEVYCLFILLSGGAIVVIKKKYFN</sequence>
<dbReference type="RefSeq" id="WP_117582584.1">
    <property type="nucleotide sequence ID" value="NZ_QUSL01000048.1"/>
</dbReference>
<evidence type="ECO:0000256" key="1">
    <source>
        <dbReference type="SAM" id="Phobius"/>
    </source>
</evidence>
<reference evidence="2 3" key="1">
    <citation type="submission" date="2018-08" db="EMBL/GenBank/DDBJ databases">
        <title>A genome reference for cultivated species of the human gut microbiota.</title>
        <authorList>
            <person name="Zou Y."/>
            <person name="Xue W."/>
            <person name="Luo G."/>
        </authorList>
    </citation>
    <scope>NUCLEOTIDE SEQUENCE [LARGE SCALE GENOMIC DNA]</scope>
    <source>
        <strain evidence="2 3">OM06-4</strain>
    </source>
</reference>
<keyword evidence="1" id="KW-1133">Transmembrane helix</keyword>
<proteinExistence type="predicted"/>
<dbReference type="PANTHER" id="PTHR48098">
    <property type="entry name" value="ENTEROCHELIN ESTERASE-RELATED"/>
    <property type="match status" value="1"/>
</dbReference>
<accession>A0A3E3E9Y1</accession>
<organism evidence="2 3">
    <name type="scientific">Thomasclavelia ramosa</name>
    <dbReference type="NCBI Taxonomy" id="1547"/>
    <lineage>
        <taxon>Bacteria</taxon>
        <taxon>Bacillati</taxon>
        <taxon>Bacillota</taxon>
        <taxon>Erysipelotrichia</taxon>
        <taxon>Erysipelotrichales</taxon>
        <taxon>Coprobacillaceae</taxon>
        <taxon>Thomasclavelia</taxon>
    </lineage>
</organism>
<feature type="transmembrane region" description="Helical" evidence="1">
    <location>
        <begin position="567"/>
        <end position="585"/>
    </location>
</feature>
<dbReference type="Gene3D" id="3.40.50.1820">
    <property type="entry name" value="alpha/beta hydrolase"/>
    <property type="match status" value="1"/>
</dbReference>
<evidence type="ECO:0000313" key="2">
    <source>
        <dbReference type="EMBL" id="RGD78254.1"/>
    </source>
</evidence>
<dbReference type="InterPro" id="IPR050583">
    <property type="entry name" value="Mycobacterial_A85_antigen"/>
</dbReference>
<dbReference type="PANTHER" id="PTHR48098:SF1">
    <property type="entry name" value="DIACYLGLYCEROL ACYLTRANSFERASE_MYCOLYLTRANSFERASE AG85A"/>
    <property type="match status" value="1"/>
</dbReference>
<dbReference type="AlphaFoldDB" id="A0A3E3E9Y1"/>
<protein>
    <recommendedName>
        <fullName evidence="4">Endo-1,4-beta-xylanase Z</fullName>
    </recommendedName>
</protein>
<dbReference type="Pfam" id="PF00756">
    <property type="entry name" value="Esterase"/>
    <property type="match status" value="1"/>
</dbReference>
<dbReference type="SUPFAM" id="SSF53474">
    <property type="entry name" value="alpha/beta-Hydrolases"/>
    <property type="match status" value="1"/>
</dbReference>
<dbReference type="InterPro" id="IPR000801">
    <property type="entry name" value="Esterase-like"/>
</dbReference>
<dbReference type="Proteomes" id="UP000261032">
    <property type="component" value="Unassembled WGS sequence"/>
</dbReference>
<dbReference type="GO" id="GO:0016747">
    <property type="term" value="F:acyltransferase activity, transferring groups other than amino-acyl groups"/>
    <property type="evidence" value="ECO:0007669"/>
    <property type="project" value="TreeGrafter"/>
</dbReference>
<dbReference type="EMBL" id="QUSL01000048">
    <property type="protein sequence ID" value="RGD78254.1"/>
    <property type="molecule type" value="Genomic_DNA"/>
</dbReference>
<evidence type="ECO:0000313" key="3">
    <source>
        <dbReference type="Proteomes" id="UP000261032"/>
    </source>
</evidence>
<keyword evidence="1" id="KW-0472">Membrane</keyword>
<comment type="caution">
    <text evidence="2">The sequence shown here is derived from an EMBL/GenBank/DDBJ whole genome shotgun (WGS) entry which is preliminary data.</text>
</comment>
<evidence type="ECO:0008006" key="4">
    <source>
        <dbReference type="Google" id="ProtNLM"/>
    </source>
</evidence>
<dbReference type="InterPro" id="IPR029058">
    <property type="entry name" value="AB_hydrolase_fold"/>
</dbReference>
<gene>
    <name evidence="2" type="ORF">DXB93_17420</name>
</gene>
<name>A0A3E3E9Y1_9FIRM</name>